<dbReference type="InterPro" id="IPR050538">
    <property type="entry name" value="MAP_kinase_kinase_kinase"/>
</dbReference>
<keyword evidence="1" id="KW-0808">Transferase</keyword>
<comment type="caution">
    <text evidence="8">The sequence shown here is derived from an EMBL/GenBank/DDBJ whole genome shotgun (WGS) entry which is preliminary data.</text>
</comment>
<dbReference type="PROSITE" id="PS00108">
    <property type="entry name" value="PROTEIN_KINASE_ST"/>
    <property type="match status" value="1"/>
</dbReference>
<evidence type="ECO:0000313" key="9">
    <source>
        <dbReference type="Proteomes" id="UP000318821"/>
    </source>
</evidence>
<feature type="compositionally biased region" description="Polar residues" evidence="6">
    <location>
        <begin position="957"/>
        <end position="979"/>
    </location>
</feature>
<keyword evidence="4 5" id="KW-0067">ATP-binding</keyword>
<dbReference type="SMART" id="SM00220">
    <property type="entry name" value="S_TKc"/>
    <property type="match status" value="1"/>
</dbReference>
<dbReference type="PANTHER" id="PTHR48016:SF56">
    <property type="entry name" value="MAPKK KINASE"/>
    <property type="match status" value="1"/>
</dbReference>
<dbReference type="Proteomes" id="UP000318821">
    <property type="component" value="Unassembled WGS sequence"/>
</dbReference>
<feature type="compositionally biased region" description="Polar residues" evidence="6">
    <location>
        <begin position="799"/>
        <end position="808"/>
    </location>
</feature>
<feature type="domain" description="Protein kinase" evidence="7">
    <location>
        <begin position="425"/>
        <end position="707"/>
    </location>
</feature>
<dbReference type="VEuPathDB" id="TriTrypDB:LDHU3_14.1720"/>
<evidence type="ECO:0000256" key="5">
    <source>
        <dbReference type="PROSITE-ProRule" id="PRU10141"/>
    </source>
</evidence>
<keyword evidence="3 8" id="KW-0418">Kinase</keyword>
<dbReference type="InterPro" id="IPR008271">
    <property type="entry name" value="Ser/Thr_kinase_AS"/>
</dbReference>
<dbReference type="PROSITE" id="PS50011">
    <property type="entry name" value="PROTEIN_KINASE_DOM"/>
    <property type="match status" value="1"/>
</dbReference>
<dbReference type="SUPFAM" id="SSF56112">
    <property type="entry name" value="Protein kinase-like (PK-like)"/>
    <property type="match status" value="1"/>
</dbReference>
<dbReference type="InterPro" id="IPR017441">
    <property type="entry name" value="Protein_kinase_ATP_BS"/>
</dbReference>
<dbReference type="VEuPathDB" id="TriTrypDB:LdBPK_141380.1"/>
<evidence type="ECO:0000256" key="2">
    <source>
        <dbReference type="ARBA" id="ARBA00022741"/>
    </source>
</evidence>
<feature type="binding site" evidence="5">
    <location>
        <position position="454"/>
    </location>
    <ligand>
        <name>ATP</name>
        <dbReference type="ChEBI" id="CHEBI:30616"/>
    </ligand>
</feature>
<dbReference type="VEuPathDB" id="TriTrypDB:LdCL_140019700"/>
<evidence type="ECO:0000256" key="4">
    <source>
        <dbReference type="ARBA" id="ARBA00022840"/>
    </source>
</evidence>
<dbReference type="FunFam" id="1.10.510.10:FF:001449">
    <property type="entry name" value="Protein kinase, putative"/>
    <property type="match status" value="1"/>
</dbReference>
<evidence type="ECO:0000259" key="7">
    <source>
        <dbReference type="PROSITE" id="PS50011"/>
    </source>
</evidence>
<evidence type="ECO:0000256" key="6">
    <source>
        <dbReference type="SAM" id="MobiDB-lite"/>
    </source>
</evidence>
<feature type="region of interest" description="Disordered" evidence="6">
    <location>
        <begin position="66"/>
        <end position="178"/>
    </location>
</feature>
<sequence>MSAPYPSSPSLSPSVGTKRVIASPRTAHDLTMRLGNDGLHGSRSGMVSPLTELLAGGAGSLLQPAREQARVPAAPDITPAAPSRHTRRGSSLGCSSPPQAPLQREGGSLATDGAFDSQPPSSGERNTFLTVPQSNTGKGVPPPKRGIPLLSGALSTPSSSSQTFPRTSVPAALNSGGTRDDSVLVQQTLTKLSTNAVTGDKVQRECDASPAGRTVHESPLGTTGGASGAGSASPSTGVAGTASRTLETYALPNALVVGGGSSNCTTPHSLSTTMVSPHGRSTFAASILTTGTQLTTGNGTASTGGSAGLGANHNGACAFTPSSLSQDGNGGQSRAPRLASHLFLEDGSIPDISLPPATLQSPAVPDGQQHFGCSGGGGHVSVTALDQSRTPLCSAERRASVCDESSALAAVSLPADASRPTAANFVKGELIGKGSYGAVYRGMQRNNNRIIAMKEIRLPGVVEQQLRQPEKLALRRLKGESALAKEVAAIKRELTLLKQLNHPNIVRYLNDEVVDGTLRIYMDYVSGGSVTAALKSYGSFEEPQAAALCFQLLQGLAYMHRRGIIHRDLKGDNLLLETSSQLKIADLGTARSICSSTTMTTNIVGTAYFMAPEVLQPNGAAVGTAADIWSVACCVIEMMTGKPPLSDLPNQFTVMMAIGGSATVPLDKYIPADNTWSSEVLDFISQCLRANPAQRPTAVELLQHSWFAKFLNVVHVPSMSTPATLNSFLTPPAPPIERPFTLSPQRQMVSPICSPNLTAVLTPGYAGPHGATSATSRRSQESSQASTPQYSSSTRTRDGSAQSASLPRSHSHPGRQQGPTSKRRAHAHTPGHGLLKDDSRQSSSSEYAMPHHTVALSPCGYSLDMLRCSRSLKNSGSSREPVKACLHTTDAENKSRDLLHLGQCLSDHHQSFSRDLVDSSMQHGGVTKAGVESGLSTRGAGSHSMIDDLEGMGQRTLPPSISALPSTSCKNTRASEGAS</sequence>
<dbReference type="GO" id="GO:0004672">
    <property type="term" value="F:protein kinase activity"/>
    <property type="evidence" value="ECO:0007669"/>
    <property type="project" value="InterPro"/>
</dbReference>
<feature type="compositionally biased region" description="Low complexity" evidence="6">
    <location>
        <begin position="229"/>
        <end position="239"/>
    </location>
</feature>
<proteinExistence type="predicted"/>
<feature type="region of interest" description="Disordered" evidence="6">
    <location>
        <begin position="201"/>
        <end position="239"/>
    </location>
</feature>
<dbReference type="CDD" id="cd06606">
    <property type="entry name" value="STKc_MAPKKK"/>
    <property type="match status" value="1"/>
</dbReference>
<protein>
    <submittedName>
        <fullName evidence="8">Protein kinase domain family protein</fullName>
    </submittedName>
</protein>
<feature type="region of interest" description="Disordered" evidence="6">
    <location>
        <begin position="764"/>
        <end position="847"/>
    </location>
</feature>
<dbReference type="GO" id="GO:0005524">
    <property type="term" value="F:ATP binding"/>
    <property type="evidence" value="ECO:0007669"/>
    <property type="project" value="UniProtKB-UniRule"/>
</dbReference>
<organism evidence="8 9">
    <name type="scientific">Leishmania donovani</name>
    <dbReference type="NCBI Taxonomy" id="5661"/>
    <lineage>
        <taxon>Eukaryota</taxon>
        <taxon>Discoba</taxon>
        <taxon>Euglenozoa</taxon>
        <taxon>Kinetoplastea</taxon>
        <taxon>Metakinetoplastina</taxon>
        <taxon>Trypanosomatida</taxon>
        <taxon>Trypanosomatidae</taxon>
        <taxon>Leishmaniinae</taxon>
        <taxon>Leishmania</taxon>
    </lineage>
</organism>
<reference evidence="9" key="1">
    <citation type="submission" date="2019-02" db="EMBL/GenBank/DDBJ databases">
        <title>FDA dAtabase for Regulatory Grade micrObial Sequences (FDA-ARGOS): Supporting development and validation of Infectious Disease Dx tests.</title>
        <authorList>
            <person name="Duncan R."/>
            <person name="Fisher C."/>
            <person name="Tallon L."/>
            <person name="Sadzewicz L."/>
            <person name="Sengamalay N."/>
            <person name="Ott S."/>
            <person name="Godinez A."/>
            <person name="Nagaraj S."/>
            <person name="Vavikolanu K."/>
            <person name="Vyas G."/>
            <person name="Nadendla S."/>
            <person name="Aluvathingal J."/>
            <person name="Sichtig H."/>
        </authorList>
    </citation>
    <scope>NUCLEOTIDE SEQUENCE [LARGE SCALE GENOMIC DNA]</scope>
    <source>
        <strain evidence="9">FDAARGOS_360</strain>
    </source>
</reference>
<evidence type="ECO:0000313" key="8">
    <source>
        <dbReference type="EMBL" id="TPP53413.1"/>
    </source>
</evidence>
<name>A0A504XXR1_LEIDO</name>
<evidence type="ECO:0000256" key="3">
    <source>
        <dbReference type="ARBA" id="ARBA00022777"/>
    </source>
</evidence>
<dbReference type="Gene3D" id="1.10.510.10">
    <property type="entry name" value="Transferase(Phosphotransferase) domain 1"/>
    <property type="match status" value="1"/>
</dbReference>
<keyword evidence="2 5" id="KW-0547">Nucleotide-binding</keyword>
<accession>A0A504XXR1</accession>
<dbReference type="PROSITE" id="PS00107">
    <property type="entry name" value="PROTEIN_KINASE_ATP"/>
    <property type="match status" value="1"/>
</dbReference>
<dbReference type="EMBL" id="RHLD01000042">
    <property type="protein sequence ID" value="TPP53413.1"/>
    <property type="molecule type" value="Genomic_DNA"/>
</dbReference>
<feature type="compositionally biased region" description="Low complexity" evidence="6">
    <location>
        <begin position="1"/>
        <end position="14"/>
    </location>
</feature>
<feature type="region of interest" description="Disordered" evidence="6">
    <location>
        <begin position="924"/>
        <end position="979"/>
    </location>
</feature>
<dbReference type="InterPro" id="IPR011009">
    <property type="entry name" value="Kinase-like_dom_sf"/>
</dbReference>
<evidence type="ECO:0000256" key="1">
    <source>
        <dbReference type="ARBA" id="ARBA00022679"/>
    </source>
</evidence>
<gene>
    <name evidence="8" type="ORF">CGC20_38260</name>
</gene>
<dbReference type="InterPro" id="IPR000719">
    <property type="entry name" value="Prot_kinase_dom"/>
</dbReference>
<dbReference type="PANTHER" id="PTHR48016">
    <property type="entry name" value="MAP KINASE KINASE KINASE SSK2-RELATED-RELATED"/>
    <property type="match status" value="1"/>
</dbReference>
<dbReference type="AlphaFoldDB" id="A0A504XXR1"/>
<feature type="compositionally biased region" description="Polar residues" evidence="6">
    <location>
        <begin position="118"/>
        <end position="137"/>
    </location>
</feature>
<dbReference type="Pfam" id="PF00069">
    <property type="entry name" value="Pkinase"/>
    <property type="match status" value="1"/>
</dbReference>
<feature type="region of interest" description="Disordered" evidence="6">
    <location>
        <begin position="1"/>
        <end position="29"/>
    </location>
</feature>
<feature type="compositionally biased region" description="Low complexity" evidence="6">
    <location>
        <begin position="148"/>
        <end position="168"/>
    </location>
</feature>
<feature type="compositionally biased region" description="Low complexity" evidence="6">
    <location>
        <begin position="782"/>
        <end position="794"/>
    </location>
</feature>